<dbReference type="EMBL" id="QGHA01000012">
    <property type="protein sequence ID" value="PWK72538.1"/>
    <property type="molecule type" value="Genomic_DNA"/>
</dbReference>
<keyword evidence="5" id="KW-0998">Cell outer membrane</keyword>
<dbReference type="GO" id="GO:0009279">
    <property type="term" value="C:cell outer membrane"/>
    <property type="evidence" value="ECO:0007669"/>
    <property type="project" value="UniProtKB-SubCell"/>
</dbReference>
<comment type="similarity">
    <text evidence="2">Belongs to the SusD family.</text>
</comment>
<dbReference type="RefSeq" id="WP_109609738.1">
    <property type="nucleotide sequence ID" value="NZ_QGHA01000012.1"/>
</dbReference>
<feature type="domain" description="RagB/SusD" evidence="6">
    <location>
        <begin position="323"/>
        <end position="393"/>
    </location>
</feature>
<dbReference type="SUPFAM" id="SSF48452">
    <property type="entry name" value="TPR-like"/>
    <property type="match status" value="1"/>
</dbReference>
<dbReference type="InterPro" id="IPR012944">
    <property type="entry name" value="SusD_RagB_dom"/>
</dbReference>
<accession>A0A316H6N6</accession>
<dbReference type="PROSITE" id="PS51257">
    <property type="entry name" value="PROKAR_LIPOPROTEIN"/>
    <property type="match status" value="1"/>
</dbReference>
<comment type="subcellular location">
    <subcellularLocation>
        <location evidence="1">Cell outer membrane</location>
    </subcellularLocation>
</comment>
<organism evidence="8 9">
    <name type="scientific">Mucilaginibacter oryzae</name>
    <dbReference type="NCBI Taxonomy" id="468058"/>
    <lineage>
        <taxon>Bacteria</taxon>
        <taxon>Pseudomonadati</taxon>
        <taxon>Bacteroidota</taxon>
        <taxon>Sphingobacteriia</taxon>
        <taxon>Sphingobacteriales</taxon>
        <taxon>Sphingobacteriaceae</taxon>
        <taxon>Mucilaginibacter</taxon>
    </lineage>
</organism>
<sequence length="430" mass="47770">MKFWKLIPVVLLFFLFACKKNLTINLDNRTVAEGYYDSPQKFEQAAVGGYVDLRRALVANYAFLMYGEARTGDLAVATDYQPAVVSQKLTSDNRYVKQLTDWEYFYDVIHDANDLLDNINKADNSILNGYKRNLYKGEALALKSYAYFYMARIWGDIASAETNNFGKHLTNQEAVTLASGFASEAKRLLPWRLLNDSEIESAALTNIRFSKTSVTSLLAHEELWLGKAQDAYTLLTNTFTTATTDSLSDFGISMGVDRRTDIPQKPLDAGVVSMTIDSLNAIYPAGDSRRAGMFNISSDGKTATMIVADATILPLITKRELNLLFAEAAWRSGNLNAAKTYLIRAATGAKEDYSTLTDATFANALLKERRRMLVGTGQRVFDLIRLGKVSTYIPAFTDADVQKGAAYWPLSANSLKGSSLSQNSYWLSKK</sequence>
<keyword evidence="4" id="KW-0472">Membrane</keyword>
<dbReference type="Proteomes" id="UP000245678">
    <property type="component" value="Unassembled WGS sequence"/>
</dbReference>
<name>A0A316H6N6_9SPHI</name>
<dbReference type="Gene3D" id="1.25.40.390">
    <property type="match status" value="2"/>
</dbReference>
<evidence type="ECO:0000256" key="1">
    <source>
        <dbReference type="ARBA" id="ARBA00004442"/>
    </source>
</evidence>
<dbReference type="Pfam" id="PF07980">
    <property type="entry name" value="SusD_RagB"/>
    <property type="match status" value="1"/>
</dbReference>
<keyword evidence="3" id="KW-0732">Signal</keyword>
<evidence type="ECO:0000256" key="4">
    <source>
        <dbReference type="ARBA" id="ARBA00023136"/>
    </source>
</evidence>
<evidence type="ECO:0000313" key="8">
    <source>
        <dbReference type="EMBL" id="PWK72538.1"/>
    </source>
</evidence>
<evidence type="ECO:0000259" key="7">
    <source>
        <dbReference type="Pfam" id="PF14322"/>
    </source>
</evidence>
<evidence type="ECO:0000256" key="3">
    <source>
        <dbReference type="ARBA" id="ARBA00022729"/>
    </source>
</evidence>
<feature type="domain" description="SusD-like N-terminal" evidence="7">
    <location>
        <begin position="83"/>
        <end position="190"/>
    </location>
</feature>
<evidence type="ECO:0000313" key="9">
    <source>
        <dbReference type="Proteomes" id="UP000245678"/>
    </source>
</evidence>
<evidence type="ECO:0000256" key="2">
    <source>
        <dbReference type="ARBA" id="ARBA00006275"/>
    </source>
</evidence>
<dbReference type="Pfam" id="PF14322">
    <property type="entry name" value="SusD-like_3"/>
    <property type="match status" value="1"/>
</dbReference>
<reference evidence="8 9" key="1">
    <citation type="submission" date="2018-05" db="EMBL/GenBank/DDBJ databases">
        <title>Genomic Encyclopedia of Archaeal and Bacterial Type Strains, Phase II (KMG-II): from individual species to whole genera.</title>
        <authorList>
            <person name="Goeker M."/>
        </authorList>
    </citation>
    <scope>NUCLEOTIDE SEQUENCE [LARGE SCALE GENOMIC DNA]</scope>
    <source>
        <strain evidence="8 9">DSM 19975</strain>
    </source>
</reference>
<dbReference type="InterPro" id="IPR033985">
    <property type="entry name" value="SusD-like_N"/>
</dbReference>
<evidence type="ECO:0000256" key="5">
    <source>
        <dbReference type="ARBA" id="ARBA00023237"/>
    </source>
</evidence>
<dbReference type="InterPro" id="IPR011990">
    <property type="entry name" value="TPR-like_helical_dom_sf"/>
</dbReference>
<dbReference type="AlphaFoldDB" id="A0A316H6N6"/>
<evidence type="ECO:0000259" key="6">
    <source>
        <dbReference type="Pfam" id="PF07980"/>
    </source>
</evidence>
<comment type="caution">
    <text evidence="8">The sequence shown here is derived from an EMBL/GenBank/DDBJ whole genome shotgun (WGS) entry which is preliminary data.</text>
</comment>
<gene>
    <name evidence="8" type="ORF">LX99_04396</name>
</gene>
<keyword evidence="9" id="KW-1185">Reference proteome</keyword>
<proteinExistence type="inferred from homology"/>
<protein>
    <submittedName>
        <fullName evidence="8">SusD-like starch-binding protein associating with outer membrane</fullName>
    </submittedName>
</protein>